<sequence length="226" mass="24503">MAWFRRKKADAAEDMAPLEEEQVDSVAEELTGPFDISQLDDLDDRLDLGVLKVPPRMKMNVRIELDAATRAPLAVAVGMDDSVMQLQVFAAPTSRGIWSELLEERAETGEAQNAGVVRQHGPFGSEIVLHLPIQTPAGTGTRHLRFVGIDGPRWMLQAMFIGPAAHDPSAAVALEKVLRDVVVDRGSEPLPPKRVIPVTIPGSAVADDANPNLAMPGRGPEIQEIR</sequence>
<evidence type="ECO:0008006" key="4">
    <source>
        <dbReference type="Google" id="ProtNLM"/>
    </source>
</evidence>
<evidence type="ECO:0000313" key="3">
    <source>
        <dbReference type="Proteomes" id="UP000185628"/>
    </source>
</evidence>
<dbReference type="OrthoDB" id="8480367at2"/>
<name>A0A1Q5Q4Y3_9ACTO</name>
<protein>
    <recommendedName>
        <fullName evidence="4">DUF3710 domain-containing protein</fullName>
    </recommendedName>
</protein>
<dbReference type="Pfam" id="PF12502">
    <property type="entry name" value="DUF3710"/>
    <property type="match status" value="1"/>
</dbReference>
<organism evidence="2 3">
    <name type="scientific">Bowdeniella nasicola</name>
    <dbReference type="NCBI Taxonomy" id="208480"/>
    <lineage>
        <taxon>Bacteria</taxon>
        <taxon>Bacillati</taxon>
        <taxon>Actinomycetota</taxon>
        <taxon>Actinomycetes</taxon>
        <taxon>Actinomycetales</taxon>
        <taxon>Actinomycetaceae</taxon>
        <taxon>Bowdeniella</taxon>
    </lineage>
</organism>
<evidence type="ECO:0000313" key="2">
    <source>
        <dbReference type="EMBL" id="OKL54885.1"/>
    </source>
</evidence>
<gene>
    <name evidence="2" type="ORF">BSZ39_01505</name>
</gene>
<accession>A0A1Q5Q4Y3</accession>
<evidence type="ECO:0000256" key="1">
    <source>
        <dbReference type="SAM" id="MobiDB-lite"/>
    </source>
</evidence>
<dbReference type="RefSeq" id="WP_073715638.1">
    <property type="nucleotide sequence ID" value="NZ_MQVR01000005.1"/>
</dbReference>
<dbReference type="AlphaFoldDB" id="A0A1Q5Q4Y3"/>
<reference evidence="3" key="1">
    <citation type="submission" date="2016-12" db="EMBL/GenBank/DDBJ databases">
        <authorList>
            <person name="Meng X."/>
        </authorList>
    </citation>
    <scope>NUCLEOTIDE SEQUENCE [LARGE SCALE GENOMIC DNA]</scope>
    <source>
        <strain evidence="3">DSM 19116</strain>
    </source>
</reference>
<proteinExistence type="predicted"/>
<comment type="caution">
    <text evidence="2">The sequence shown here is derived from an EMBL/GenBank/DDBJ whole genome shotgun (WGS) entry which is preliminary data.</text>
</comment>
<dbReference type="Proteomes" id="UP000185628">
    <property type="component" value="Unassembled WGS sequence"/>
</dbReference>
<feature type="region of interest" description="Disordered" evidence="1">
    <location>
        <begin position="207"/>
        <end position="226"/>
    </location>
</feature>
<dbReference type="InterPro" id="IPR022183">
    <property type="entry name" value="DUF3710"/>
</dbReference>
<dbReference type="EMBL" id="MQVR01000005">
    <property type="protein sequence ID" value="OKL54885.1"/>
    <property type="molecule type" value="Genomic_DNA"/>
</dbReference>
<keyword evidence="3" id="KW-1185">Reference proteome</keyword>